<dbReference type="PROSITE" id="PS50175">
    <property type="entry name" value="ASP_PROT_RETROV"/>
    <property type="match status" value="1"/>
</dbReference>
<dbReference type="InterPro" id="IPR029071">
    <property type="entry name" value="Ubiquitin-like_domsf"/>
</dbReference>
<dbReference type="CDD" id="cd05479">
    <property type="entry name" value="RP_DDI"/>
    <property type="match status" value="1"/>
</dbReference>
<dbReference type="Proteomes" id="UP000663860">
    <property type="component" value="Unassembled WGS sequence"/>
</dbReference>
<evidence type="ECO:0000256" key="2">
    <source>
        <dbReference type="ARBA" id="ARBA00022448"/>
    </source>
</evidence>
<proteinExistence type="inferred from homology"/>
<dbReference type="GO" id="GO:0015031">
    <property type="term" value="P:protein transport"/>
    <property type="evidence" value="ECO:0007669"/>
    <property type="project" value="UniProtKB-KW"/>
</dbReference>
<evidence type="ECO:0000256" key="7">
    <source>
        <dbReference type="SAM" id="MobiDB-lite"/>
    </source>
</evidence>
<dbReference type="SMART" id="SM00213">
    <property type="entry name" value="UBQ"/>
    <property type="match status" value="1"/>
</dbReference>
<evidence type="ECO:0000256" key="4">
    <source>
        <dbReference type="ARBA" id="ARBA00022750"/>
    </source>
</evidence>
<dbReference type="CDD" id="cd01796">
    <property type="entry name" value="Ubl_Ddi1_like"/>
    <property type="match status" value="1"/>
</dbReference>
<evidence type="ECO:0000259" key="10">
    <source>
        <dbReference type="PROSITE" id="PS50175"/>
    </source>
</evidence>
<gene>
    <name evidence="11" type="ORF">IZO911_LOCUS30909</name>
</gene>
<dbReference type="GO" id="GO:0006508">
    <property type="term" value="P:proteolysis"/>
    <property type="evidence" value="ECO:0007669"/>
    <property type="project" value="UniProtKB-KW"/>
</dbReference>
<dbReference type="PANTHER" id="PTHR15397">
    <property type="entry name" value="SODIUM-GLUCOSE COTRANSPORTER REGULATORY PROTEIN -RELATED"/>
    <property type="match status" value="1"/>
</dbReference>
<dbReference type="InterPro" id="IPR057273">
    <property type="entry name" value="Ddi1/2_HDD"/>
</dbReference>
<dbReference type="FunFam" id="2.40.70.10:FF:000005">
    <property type="entry name" value="DNA damage inducible 1 homolog 2"/>
    <property type="match status" value="1"/>
</dbReference>
<evidence type="ECO:0000259" key="8">
    <source>
        <dbReference type="PROSITE" id="PS50030"/>
    </source>
</evidence>
<dbReference type="EMBL" id="CAJNOE010000493">
    <property type="protein sequence ID" value="CAF1243065.1"/>
    <property type="molecule type" value="Genomic_DNA"/>
</dbReference>
<keyword evidence="4" id="KW-0064">Aspartyl protease</keyword>
<dbReference type="SUPFAM" id="SSF54236">
    <property type="entry name" value="Ubiquitin-like"/>
    <property type="match status" value="1"/>
</dbReference>
<reference evidence="11" key="1">
    <citation type="submission" date="2021-02" db="EMBL/GenBank/DDBJ databases">
        <authorList>
            <person name="Nowell W R."/>
        </authorList>
    </citation>
    <scope>NUCLEOTIDE SEQUENCE</scope>
</reference>
<evidence type="ECO:0000313" key="12">
    <source>
        <dbReference type="Proteomes" id="UP000663860"/>
    </source>
</evidence>
<dbReference type="Pfam" id="PF00240">
    <property type="entry name" value="ubiquitin"/>
    <property type="match status" value="1"/>
</dbReference>
<dbReference type="InterPro" id="IPR000626">
    <property type="entry name" value="Ubiquitin-like_dom"/>
</dbReference>
<keyword evidence="5" id="KW-0378">Hydrolase</keyword>
<dbReference type="PROSITE" id="PS50053">
    <property type="entry name" value="UBIQUITIN_2"/>
    <property type="match status" value="1"/>
</dbReference>
<evidence type="ECO:0000256" key="5">
    <source>
        <dbReference type="ARBA" id="ARBA00022801"/>
    </source>
</evidence>
<keyword evidence="3" id="KW-0645">Protease</keyword>
<dbReference type="InterPro" id="IPR001995">
    <property type="entry name" value="Peptidase_A2_cat"/>
</dbReference>
<feature type="domain" description="Ubiquitin-like" evidence="9">
    <location>
        <begin position="1"/>
        <end position="73"/>
    </location>
</feature>
<evidence type="ECO:0000259" key="9">
    <source>
        <dbReference type="PROSITE" id="PS50053"/>
    </source>
</evidence>
<dbReference type="PANTHER" id="PTHR15397:SF3">
    <property type="entry name" value="DNA DAMAGE INDUCIBLE 1 HOMOLOG 2"/>
    <property type="match status" value="1"/>
</dbReference>
<dbReference type="Pfam" id="PF09668">
    <property type="entry name" value="Asp_protease"/>
    <property type="match status" value="2"/>
</dbReference>
<feature type="compositionally biased region" description="Polar residues" evidence="7">
    <location>
        <begin position="540"/>
        <end position="552"/>
    </location>
</feature>
<dbReference type="InterPro" id="IPR019103">
    <property type="entry name" value="Peptidase_aspartic_DDI1-type"/>
</dbReference>
<evidence type="ECO:0000256" key="6">
    <source>
        <dbReference type="ARBA" id="ARBA00022927"/>
    </source>
</evidence>
<organism evidence="11 12">
    <name type="scientific">Adineta steineri</name>
    <dbReference type="NCBI Taxonomy" id="433720"/>
    <lineage>
        <taxon>Eukaryota</taxon>
        <taxon>Metazoa</taxon>
        <taxon>Spiralia</taxon>
        <taxon>Gnathifera</taxon>
        <taxon>Rotifera</taxon>
        <taxon>Eurotatoria</taxon>
        <taxon>Bdelloidea</taxon>
        <taxon>Adinetida</taxon>
        <taxon>Adinetidae</taxon>
        <taxon>Adineta</taxon>
    </lineage>
</organism>
<dbReference type="PROSITE" id="PS50030">
    <property type="entry name" value="UBA"/>
    <property type="match status" value="1"/>
</dbReference>
<dbReference type="InterPro" id="IPR021109">
    <property type="entry name" value="Peptidase_aspartic_dom_sf"/>
</dbReference>
<comment type="caution">
    <text evidence="11">The sequence shown here is derived from an EMBL/GenBank/DDBJ whole genome shotgun (WGS) entry which is preliminary data.</text>
</comment>
<feature type="region of interest" description="Disordered" evidence="7">
    <location>
        <begin position="500"/>
        <end position="558"/>
    </location>
</feature>
<evidence type="ECO:0000313" key="11">
    <source>
        <dbReference type="EMBL" id="CAF1243065.1"/>
    </source>
</evidence>
<dbReference type="Pfam" id="PF24669">
    <property type="entry name" value="Ddi2_HDD"/>
    <property type="match status" value="2"/>
</dbReference>
<dbReference type="Gene3D" id="2.40.70.10">
    <property type="entry name" value="Acid Proteases"/>
    <property type="match status" value="2"/>
</dbReference>
<dbReference type="GO" id="GO:0004190">
    <property type="term" value="F:aspartic-type endopeptidase activity"/>
    <property type="evidence" value="ECO:0007669"/>
    <property type="project" value="UniProtKB-KW"/>
</dbReference>
<evidence type="ECO:0000256" key="1">
    <source>
        <dbReference type="ARBA" id="ARBA00009136"/>
    </source>
</evidence>
<evidence type="ECO:0000256" key="3">
    <source>
        <dbReference type="ARBA" id="ARBA00022670"/>
    </source>
</evidence>
<evidence type="ECO:0008006" key="13">
    <source>
        <dbReference type="Google" id="ProtNLM"/>
    </source>
</evidence>
<feature type="domain" description="UBA" evidence="8">
    <location>
        <begin position="554"/>
        <end position="594"/>
    </location>
</feature>
<sequence length="603" mass="68244">MHISVTKYGGDTEELLTVEIASDLTIRDLKLIIASESDFGIEANQMHLYHDGKLLNDDGQTLEQTNLRDYDLVTCQRILSNDDLNPRGAVGGSRPMLDPRIPQQLFSELRSNPSALQRLRQSDPQLAEAVQRNDMRAFMQVLINRMTSQRGQRQHPSELDLLDPNIQRRIEEHINMENMNDNMEHAYEHAPEFFGNVVMLYINCKINGHSVKAFVDSGAQMTIMSKACAERCGIMRLVDTRFHGIAKGVGTQKILGRIHLANDDLNPRGAVGGSRPMLDPRIPQQLFNELRSNPSALQRLRQSDPQLAEAVQRNDMRAFMQVLVSRMTSQQGPRQQPSELDLLDPNMQRRIEEHINMENMNDNMEHAYEHAPEFFGNVVMLYINCKINGHSVKAFVDSGAQMTIMSKACAERCGIMRLVDTRFHGIAKGVGTQKILGRIHLAQLEVEKQYFATSLSVLEDQSMDMLIGLDMLRRHRCVIDLEKNVLRIEDSVETSFLPESELPTHARLTGNTPDVETDNRSNPLLQSGTESYERRRTSNRADNQYQSTTATPSPFPEKSITEITKKGFTREQAIEELKLANGDVMKALVSLMAKSLAKPKRQN</sequence>
<dbReference type="AlphaFoldDB" id="A0A814ZH76"/>
<keyword evidence="6" id="KW-0653">Protein transport</keyword>
<dbReference type="InterPro" id="IPR033882">
    <property type="entry name" value="DDI1_N"/>
</dbReference>
<protein>
    <recommendedName>
        <fullName evidence="13">DNA damage-inducible protein 1</fullName>
    </recommendedName>
</protein>
<accession>A0A814ZH76</accession>
<dbReference type="SUPFAM" id="SSF50630">
    <property type="entry name" value="Acid proteases"/>
    <property type="match status" value="2"/>
</dbReference>
<feature type="compositionally biased region" description="Polar residues" evidence="7">
    <location>
        <begin position="509"/>
        <end position="530"/>
    </location>
</feature>
<dbReference type="CDD" id="cd00303">
    <property type="entry name" value="retropepsin_like"/>
    <property type="match status" value="1"/>
</dbReference>
<feature type="domain" description="Peptidase A2" evidence="10">
    <location>
        <begin position="392"/>
        <end position="471"/>
    </location>
</feature>
<dbReference type="Gene3D" id="3.10.20.90">
    <property type="entry name" value="Phosphatidylinositol 3-kinase Catalytic Subunit, Chain A, domain 1"/>
    <property type="match status" value="1"/>
</dbReference>
<dbReference type="InterPro" id="IPR015940">
    <property type="entry name" value="UBA"/>
</dbReference>
<comment type="similarity">
    <text evidence="1">Belongs to the DDI1 family.</text>
</comment>
<keyword evidence="2" id="KW-0813">Transport</keyword>
<name>A0A814ZH76_9BILA</name>